<dbReference type="Proteomes" id="UP000005408">
    <property type="component" value="Unassembled WGS sequence"/>
</dbReference>
<keyword evidence="2" id="KW-1185">Reference proteome</keyword>
<protein>
    <submittedName>
        <fullName evidence="1">Uncharacterized protein</fullName>
    </submittedName>
</protein>
<sequence length="188" mass="20314">MCGQCAADGSCDQITWSCVDNCNPGYTGSNCEEACPSTCGGDGSCLRLSPYCSYARLATMVITVVFNAAVPQGSLVTRFLGKRKTTLPSHETYESRLVLSKGENAAYDKINKPENVYLELNGMSTTASFPTYGEGNQYYSTVGSIRDHAKFRSDNRALADPASSREGIISDGQSQRVSEAHAYLYLIP</sequence>
<dbReference type="AlphaFoldDB" id="A0A8W8MB24"/>
<dbReference type="EnsemblMetazoa" id="G32144.1">
    <property type="protein sequence ID" value="G32144.1:cds"/>
    <property type="gene ID" value="G32144"/>
</dbReference>
<accession>A0A8W8MB24</accession>
<name>A0A8W8MB24_MAGGI</name>
<reference evidence="1" key="1">
    <citation type="submission" date="2022-08" db="UniProtKB">
        <authorList>
            <consortium name="EnsemblMetazoa"/>
        </authorList>
    </citation>
    <scope>IDENTIFICATION</scope>
    <source>
        <strain evidence="1">05x7-T-G4-1.051#20</strain>
    </source>
</reference>
<evidence type="ECO:0000313" key="2">
    <source>
        <dbReference type="Proteomes" id="UP000005408"/>
    </source>
</evidence>
<proteinExistence type="predicted"/>
<evidence type="ECO:0000313" key="1">
    <source>
        <dbReference type="EnsemblMetazoa" id="G32144.1:cds"/>
    </source>
</evidence>
<organism evidence="1 2">
    <name type="scientific">Magallana gigas</name>
    <name type="common">Pacific oyster</name>
    <name type="synonym">Crassostrea gigas</name>
    <dbReference type="NCBI Taxonomy" id="29159"/>
    <lineage>
        <taxon>Eukaryota</taxon>
        <taxon>Metazoa</taxon>
        <taxon>Spiralia</taxon>
        <taxon>Lophotrochozoa</taxon>
        <taxon>Mollusca</taxon>
        <taxon>Bivalvia</taxon>
        <taxon>Autobranchia</taxon>
        <taxon>Pteriomorphia</taxon>
        <taxon>Ostreida</taxon>
        <taxon>Ostreoidea</taxon>
        <taxon>Ostreidae</taxon>
        <taxon>Magallana</taxon>
    </lineage>
</organism>